<dbReference type="KEGG" id="sus:Acid_7807"/>
<accession>Q01NR5</accession>
<dbReference type="HOGENOM" id="CLU_092364_0_0_0"/>
<evidence type="ECO:0000256" key="2">
    <source>
        <dbReference type="ARBA" id="ARBA00022729"/>
    </source>
</evidence>
<protein>
    <submittedName>
        <fullName evidence="4">Polysaccharide deacetylase</fullName>
    </submittedName>
</protein>
<dbReference type="STRING" id="234267.Acid_7807"/>
<dbReference type="InterPro" id="IPR002509">
    <property type="entry name" value="NODB_dom"/>
</dbReference>
<dbReference type="InParanoid" id="Q01NR5"/>
<keyword evidence="2" id="KW-0732">Signal</keyword>
<dbReference type="OrthoDB" id="9814639at2"/>
<proteinExistence type="predicted"/>
<dbReference type="GO" id="GO:0005975">
    <property type="term" value="P:carbohydrate metabolic process"/>
    <property type="evidence" value="ECO:0007669"/>
    <property type="project" value="InterPro"/>
</dbReference>
<gene>
    <name evidence="4" type="ordered locus">Acid_7807</name>
</gene>
<dbReference type="Gene3D" id="3.20.20.370">
    <property type="entry name" value="Glycoside hydrolase/deacetylase"/>
    <property type="match status" value="1"/>
</dbReference>
<dbReference type="PANTHER" id="PTHR34216:SF3">
    <property type="entry name" value="POLY-BETA-1,6-N-ACETYL-D-GLUCOSAMINE N-DEACETYLASE"/>
    <property type="match status" value="1"/>
</dbReference>
<feature type="domain" description="NodB homology" evidence="3">
    <location>
        <begin position="60"/>
        <end position="258"/>
    </location>
</feature>
<dbReference type="GO" id="GO:0016810">
    <property type="term" value="F:hydrolase activity, acting on carbon-nitrogen (but not peptide) bonds"/>
    <property type="evidence" value="ECO:0007669"/>
    <property type="project" value="InterPro"/>
</dbReference>
<dbReference type="SUPFAM" id="SSF88713">
    <property type="entry name" value="Glycoside hydrolase/deacetylase"/>
    <property type="match status" value="1"/>
</dbReference>
<dbReference type="InterPro" id="IPR051398">
    <property type="entry name" value="Polysacch_Deacetylase"/>
</dbReference>
<organism evidence="4">
    <name type="scientific">Solibacter usitatus (strain Ellin6076)</name>
    <dbReference type="NCBI Taxonomy" id="234267"/>
    <lineage>
        <taxon>Bacteria</taxon>
        <taxon>Pseudomonadati</taxon>
        <taxon>Acidobacteriota</taxon>
        <taxon>Terriglobia</taxon>
        <taxon>Bryobacterales</taxon>
        <taxon>Solibacteraceae</taxon>
        <taxon>Candidatus Solibacter</taxon>
    </lineage>
</organism>
<dbReference type="PROSITE" id="PS51677">
    <property type="entry name" value="NODB"/>
    <property type="match status" value="1"/>
</dbReference>
<dbReference type="GO" id="GO:0005576">
    <property type="term" value="C:extracellular region"/>
    <property type="evidence" value="ECO:0007669"/>
    <property type="project" value="UniProtKB-SubCell"/>
</dbReference>
<dbReference type="InterPro" id="IPR011330">
    <property type="entry name" value="Glyco_hydro/deAcase_b/a-brl"/>
</dbReference>
<dbReference type="CDD" id="cd10918">
    <property type="entry name" value="CE4_NodB_like_5s_6s"/>
    <property type="match status" value="1"/>
</dbReference>
<name>Q01NR5_SOLUE</name>
<dbReference type="eggNOG" id="COG0726">
    <property type="taxonomic scope" value="Bacteria"/>
</dbReference>
<evidence type="ECO:0000256" key="1">
    <source>
        <dbReference type="ARBA" id="ARBA00004613"/>
    </source>
</evidence>
<evidence type="ECO:0000259" key="3">
    <source>
        <dbReference type="PROSITE" id="PS51677"/>
    </source>
</evidence>
<dbReference type="Pfam" id="PF01522">
    <property type="entry name" value="Polysacc_deac_1"/>
    <property type="match status" value="1"/>
</dbReference>
<dbReference type="PANTHER" id="PTHR34216">
    <property type="match status" value="1"/>
</dbReference>
<reference evidence="4" key="1">
    <citation type="submission" date="2006-10" db="EMBL/GenBank/DDBJ databases">
        <title>Complete sequence of Solibacter usitatus Ellin6076.</title>
        <authorList>
            <consortium name="US DOE Joint Genome Institute"/>
            <person name="Copeland A."/>
            <person name="Lucas S."/>
            <person name="Lapidus A."/>
            <person name="Barry K."/>
            <person name="Detter J.C."/>
            <person name="Glavina del Rio T."/>
            <person name="Hammon N."/>
            <person name="Israni S."/>
            <person name="Dalin E."/>
            <person name="Tice H."/>
            <person name="Pitluck S."/>
            <person name="Thompson L.S."/>
            <person name="Brettin T."/>
            <person name="Bruce D."/>
            <person name="Han C."/>
            <person name="Tapia R."/>
            <person name="Gilna P."/>
            <person name="Schmutz J."/>
            <person name="Larimer F."/>
            <person name="Land M."/>
            <person name="Hauser L."/>
            <person name="Kyrpides N."/>
            <person name="Mikhailova N."/>
            <person name="Janssen P.H."/>
            <person name="Kuske C.R."/>
            <person name="Richardson P."/>
        </authorList>
    </citation>
    <scope>NUCLEOTIDE SEQUENCE</scope>
    <source>
        <strain evidence="4">Ellin6076</strain>
    </source>
</reference>
<sequence>MRAHAIMYHDVVENGDFESSGFPGEGAHVYKLRCEDFARHLAAIAAAGRVVGTVRDLKPSPVLLTFDDGGVSFHHPIAGLLEQRGWRGHFFITTDRIGTPGFLSEAELRDLHRRGHVIGSHSRTHPTRMAALSRAELDREWSESVVRLSALVGEPVKTASVPGGYYSRQVAAAAAAAGIDVLFTSEPTSRGATVDGCVVLGRYVVQRGMEPGWSGGFAAGRPAQCWRQTALWKAKRVAKTLGGSGYLKLREAILERKH</sequence>
<dbReference type="AlphaFoldDB" id="Q01NR5"/>
<comment type="subcellular location">
    <subcellularLocation>
        <location evidence="1">Secreted</location>
    </subcellularLocation>
</comment>
<dbReference type="EMBL" id="CP000473">
    <property type="protein sequence ID" value="ABJ88705.1"/>
    <property type="molecule type" value="Genomic_DNA"/>
</dbReference>
<evidence type="ECO:0000313" key="4">
    <source>
        <dbReference type="EMBL" id="ABJ88705.1"/>
    </source>
</evidence>